<dbReference type="STRING" id="398512.Bccel_1993"/>
<dbReference type="PATRIC" id="fig|398512.5.peg.2075"/>
<evidence type="ECO:0000313" key="2">
    <source>
        <dbReference type="EMBL" id="KNY26728.1"/>
    </source>
</evidence>
<keyword evidence="3" id="KW-1185">Reference proteome</keyword>
<evidence type="ECO:0000256" key="1">
    <source>
        <dbReference type="SAM" id="Phobius"/>
    </source>
</evidence>
<keyword evidence="1" id="KW-1133">Transmembrane helix</keyword>
<dbReference type="Proteomes" id="UP000036923">
    <property type="component" value="Unassembled WGS sequence"/>
</dbReference>
<evidence type="ECO:0000313" key="3">
    <source>
        <dbReference type="Proteomes" id="UP000036923"/>
    </source>
</evidence>
<dbReference type="AlphaFoldDB" id="A0A0L6JLU3"/>
<feature type="transmembrane region" description="Helical" evidence="1">
    <location>
        <begin position="206"/>
        <end position="231"/>
    </location>
</feature>
<comment type="caution">
    <text evidence="2">The sequence shown here is derived from an EMBL/GenBank/DDBJ whole genome shotgun (WGS) entry which is preliminary data.</text>
</comment>
<keyword evidence="1" id="KW-0472">Membrane</keyword>
<evidence type="ECO:0008006" key="4">
    <source>
        <dbReference type="Google" id="ProtNLM"/>
    </source>
</evidence>
<feature type="transmembrane region" description="Helical" evidence="1">
    <location>
        <begin position="84"/>
        <end position="103"/>
    </location>
</feature>
<protein>
    <recommendedName>
        <fullName evidence="4">Type II secretion system F domain-containing protein</fullName>
    </recommendedName>
</protein>
<proteinExistence type="predicted"/>
<gene>
    <name evidence="2" type="ORF">Bccel_1993</name>
</gene>
<sequence length="382" mass="45281">MDISTNLFLVPAFLAFLLAFLAVIKKTVTDVKQYKIGEKKQNGLEILIEVIDRINIFTPKKGSKIYGGYKSFLSYSRLSVKKLFRIKLILFIIAIVFLFLKYYTDVGIYTRDIYNRFDYYSDLLYQYKGEVNDKELALKYEINCLDTALSQISKNELINTSKEELQSRIKLYIKAADESLELPKDTIANKVYYRLHDYYKYREINIFSILLISLLFCFIPEILVYLASFFAKADARKELRFLKKLIIVNGSIKPVDFMELLEMLIEKSKYYKEMLQEIQDANKRNNIDNKTIYMDLIGSTKDLDLKLFYEKLDQANNYDFDQAILNIHNEFKMEKREVARKIKKRIDLINILGIMFFMILIVIMIMYLMIPWMKSYNMSQLM</sequence>
<reference evidence="3" key="1">
    <citation type="submission" date="2015-07" db="EMBL/GenBank/DDBJ databases">
        <title>Near-Complete Genome Sequence of the Cellulolytic Bacterium Bacteroides (Pseudobacteroides) cellulosolvens ATCC 35603.</title>
        <authorList>
            <person name="Dassa B."/>
            <person name="Utturkar S.M."/>
            <person name="Klingeman D.M."/>
            <person name="Hurt R.A."/>
            <person name="Keller M."/>
            <person name="Xu J."/>
            <person name="Reddy Y.H.K."/>
            <person name="Borovok I."/>
            <person name="Grinberg I.R."/>
            <person name="Lamed R."/>
            <person name="Zhivin O."/>
            <person name="Bayer E.A."/>
            <person name="Brown S.D."/>
        </authorList>
    </citation>
    <scope>NUCLEOTIDE SEQUENCE [LARGE SCALE GENOMIC DNA]</scope>
    <source>
        <strain evidence="3">DSM 2933</strain>
    </source>
</reference>
<feature type="transmembrane region" description="Helical" evidence="1">
    <location>
        <begin position="6"/>
        <end position="24"/>
    </location>
</feature>
<name>A0A0L6JLU3_9FIRM</name>
<accession>A0A0L6JLU3</accession>
<organism evidence="2 3">
    <name type="scientific">Pseudobacteroides cellulosolvens ATCC 35603 = DSM 2933</name>
    <dbReference type="NCBI Taxonomy" id="398512"/>
    <lineage>
        <taxon>Bacteria</taxon>
        <taxon>Bacillati</taxon>
        <taxon>Bacillota</taxon>
        <taxon>Clostridia</taxon>
        <taxon>Eubacteriales</taxon>
        <taxon>Oscillospiraceae</taxon>
        <taxon>Pseudobacteroides</taxon>
    </lineage>
</organism>
<dbReference type="EMBL" id="LGTC01000001">
    <property type="protein sequence ID" value="KNY26728.1"/>
    <property type="molecule type" value="Genomic_DNA"/>
</dbReference>
<keyword evidence="1" id="KW-0812">Transmembrane</keyword>
<dbReference type="OrthoDB" id="2086555at2"/>
<dbReference type="RefSeq" id="WP_036946826.1">
    <property type="nucleotide sequence ID" value="NZ_KN050764.1"/>
</dbReference>
<feature type="transmembrane region" description="Helical" evidence="1">
    <location>
        <begin position="348"/>
        <end position="370"/>
    </location>
</feature>